<reference evidence="2" key="1">
    <citation type="journal article" date="2015" name="Nature">
        <title>Complex archaea that bridge the gap between prokaryotes and eukaryotes.</title>
        <authorList>
            <person name="Spang A."/>
            <person name="Saw J.H."/>
            <person name="Jorgensen S.L."/>
            <person name="Zaremba-Niedzwiedzka K."/>
            <person name="Martijn J."/>
            <person name="Lind A.E."/>
            <person name="van Eijk R."/>
            <person name="Schleper C."/>
            <person name="Guy L."/>
            <person name="Ettema T.J."/>
        </authorList>
    </citation>
    <scope>NUCLEOTIDE SEQUENCE</scope>
</reference>
<protein>
    <submittedName>
        <fullName evidence="2">Uncharacterized protein</fullName>
    </submittedName>
</protein>
<sequence length="163" mass="17238">MNMIQIPGGGHTGNEIHHHYIQDIAPVSIEAGGSDPLQVGDLWSDTTANLFKRCTAINPDAFVSIEGGTVAHDFNASVHGGTYKVEVPISAASMKGTTTAGAGDANQLPESSESSTNKVNTDFIAFDTTTEQNAFFIWTIPKGWDGGTITFIFKWTNTGGSST</sequence>
<gene>
    <name evidence="2" type="ORF">LCGC14_2376730</name>
</gene>
<proteinExistence type="predicted"/>
<dbReference type="AlphaFoldDB" id="A0A0F9EEK8"/>
<feature type="region of interest" description="Disordered" evidence="1">
    <location>
        <begin position="96"/>
        <end position="116"/>
    </location>
</feature>
<dbReference type="EMBL" id="LAZR01035155">
    <property type="protein sequence ID" value="KKL28276.1"/>
    <property type="molecule type" value="Genomic_DNA"/>
</dbReference>
<organism evidence="2">
    <name type="scientific">marine sediment metagenome</name>
    <dbReference type="NCBI Taxonomy" id="412755"/>
    <lineage>
        <taxon>unclassified sequences</taxon>
        <taxon>metagenomes</taxon>
        <taxon>ecological metagenomes</taxon>
    </lineage>
</organism>
<comment type="caution">
    <text evidence="2">The sequence shown here is derived from an EMBL/GenBank/DDBJ whole genome shotgun (WGS) entry which is preliminary data.</text>
</comment>
<name>A0A0F9EEK8_9ZZZZ</name>
<feature type="non-terminal residue" evidence="2">
    <location>
        <position position="163"/>
    </location>
</feature>
<accession>A0A0F9EEK8</accession>
<evidence type="ECO:0000313" key="2">
    <source>
        <dbReference type="EMBL" id="KKL28276.1"/>
    </source>
</evidence>
<evidence type="ECO:0000256" key="1">
    <source>
        <dbReference type="SAM" id="MobiDB-lite"/>
    </source>
</evidence>